<comment type="caution">
    <text evidence="7">The sequence shown here is derived from an EMBL/GenBank/DDBJ whole genome shotgun (WGS) entry which is preliminary data.</text>
</comment>
<keyword evidence="4" id="KW-0804">Transcription</keyword>
<accession>A0AAV6Y5R8</accession>
<dbReference type="GO" id="GO:0003677">
    <property type="term" value="F:DNA binding"/>
    <property type="evidence" value="ECO:0007669"/>
    <property type="project" value="UniProtKB-KW"/>
</dbReference>
<dbReference type="InterPro" id="IPR036638">
    <property type="entry name" value="HLH_DNA-bd_sf"/>
</dbReference>
<gene>
    <name evidence="7" type="ORF">BUALT_Bualt03G0187900</name>
</gene>
<feature type="domain" description="BHLH" evidence="6">
    <location>
        <begin position="60"/>
        <end position="109"/>
    </location>
</feature>
<keyword evidence="3" id="KW-0238">DNA-binding</keyword>
<dbReference type="Proteomes" id="UP000826271">
    <property type="component" value="Unassembled WGS sequence"/>
</dbReference>
<organism evidence="7 8">
    <name type="scientific">Buddleja alternifolia</name>
    <dbReference type="NCBI Taxonomy" id="168488"/>
    <lineage>
        <taxon>Eukaryota</taxon>
        <taxon>Viridiplantae</taxon>
        <taxon>Streptophyta</taxon>
        <taxon>Embryophyta</taxon>
        <taxon>Tracheophyta</taxon>
        <taxon>Spermatophyta</taxon>
        <taxon>Magnoliopsida</taxon>
        <taxon>eudicotyledons</taxon>
        <taxon>Gunneridae</taxon>
        <taxon>Pentapetalae</taxon>
        <taxon>asterids</taxon>
        <taxon>lamiids</taxon>
        <taxon>Lamiales</taxon>
        <taxon>Scrophulariaceae</taxon>
        <taxon>Buddlejeae</taxon>
        <taxon>Buddleja</taxon>
    </lineage>
</organism>
<dbReference type="PANTHER" id="PTHR45844">
    <property type="entry name" value="TRANSCRIPTION FACTOR BHLH30"/>
    <property type="match status" value="1"/>
</dbReference>
<comment type="subcellular location">
    <subcellularLocation>
        <location evidence="1">Nucleus</location>
    </subcellularLocation>
</comment>
<evidence type="ECO:0000256" key="3">
    <source>
        <dbReference type="ARBA" id="ARBA00023125"/>
    </source>
</evidence>
<dbReference type="GO" id="GO:0005634">
    <property type="term" value="C:nucleus"/>
    <property type="evidence" value="ECO:0007669"/>
    <property type="project" value="UniProtKB-SubCell"/>
</dbReference>
<dbReference type="EMBL" id="WHWC01000003">
    <property type="protein sequence ID" value="KAG8386813.1"/>
    <property type="molecule type" value="Genomic_DNA"/>
</dbReference>
<evidence type="ECO:0000256" key="5">
    <source>
        <dbReference type="ARBA" id="ARBA00023242"/>
    </source>
</evidence>
<reference evidence="7" key="1">
    <citation type="submission" date="2019-10" db="EMBL/GenBank/DDBJ databases">
        <authorList>
            <person name="Zhang R."/>
            <person name="Pan Y."/>
            <person name="Wang J."/>
            <person name="Ma R."/>
            <person name="Yu S."/>
        </authorList>
    </citation>
    <scope>NUCLEOTIDE SEQUENCE</scope>
    <source>
        <strain evidence="7">LA-IB0</strain>
        <tissue evidence="7">Leaf</tissue>
    </source>
</reference>
<dbReference type="Gene3D" id="4.10.280.10">
    <property type="entry name" value="Helix-loop-helix DNA-binding domain"/>
    <property type="match status" value="1"/>
</dbReference>
<protein>
    <recommendedName>
        <fullName evidence="6">BHLH domain-containing protein</fullName>
    </recommendedName>
</protein>
<keyword evidence="2" id="KW-0805">Transcription regulation</keyword>
<evidence type="ECO:0000256" key="2">
    <source>
        <dbReference type="ARBA" id="ARBA00023015"/>
    </source>
</evidence>
<dbReference type="CDD" id="cd11455">
    <property type="entry name" value="bHLH_AtAIG1_like"/>
    <property type="match status" value="1"/>
</dbReference>
<dbReference type="SUPFAM" id="SSF47459">
    <property type="entry name" value="HLH, helix-loop-helix DNA-binding domain"/>
    <property type="match status" value="1"/>
</dbReference>
<sequence length="263" mass="29127">MNIFNSSNFDGKYLGFQEEINGSSSLSLILDNDMGELVRANSSVAGRQQKININAEKALMALKNHSEAERRRRHRINAHLATLRTLIPGTNKMDKAALLGEVINKVKELRCSVAEATNGTLVPTDIDEVKVEEEEEDINESSDGTSFSMIRASLCCDFTHELLSDLREAIESLPLKMISAEIATLGNRMVNVFVISGRNEGTNVNDGQVDVVNSVREALKSVLDKFYASEEFSSRNTISGKRRRSVSFFTTSSSNSSSLRDIW</sequence>
<evidence type="ECO:0000313" key="7">
    <source>
        <dbReference type="EMBL" id="KAG8386813.1"/>
    </source>
</evidence>
<evidence type="ECO:0000256" key="1">
    <source>
        <dbReference type="ARBA" id="ARBA00004123"/>
    </source>
</evidence>
<dbReference type="PANTHER" id="PTHR45844:SF3">
    <property type="entry name" value="BHLH DOMAIN-CONTAINING PROTEIN"/>
    <property type="match status" value="1"/>
</dbReference>
<proteinExistence type="predicted"/>
<dbReference type="AlphaFoldDB" id="A0AAV6Y5R8"/>
<keyword evidence="5" id="KW-0539">Nucleus</keyword>
<evidence type="ECO:0000313" key="8">
    <source>
        <dbReference type="Proteomes" id="UP000826271"/>
    </source>
</evidence>
<evidence type="ECO:0000256" key="4">
    <source>
        <dbReference type="ARBA" id="ARBA00023163"/>
    </source>
</evidence>
<dbReference type="SMART" id="SM00353">
    <property type="entry name" value="HLH"/>
    <property type="match status" value="1"/>
</dbReference>
<dbReference type="GO" id="GO:0046983">
    <property type="term" value="F:protein dimerization activity"/>
    <property type="evidence" value="ECO:0007669"/>
    <property type="project" value="InterPro"/>
</dbReference>
<keyword evidence="8" id="KW-1185">Reference proteome</keyword>
<dbReference type="GO" id="GO:0003700">
    <property type="term" value="F:DNA-binding transcription factor activity"/>
    <property type="evidence" value="ECO:0007669"/>
    <property type="project" value="InterPro"/>
</dbReference>
<name>A0AAV6Y5R8_9LAMI</name>
<dbReference type="Pfam" id="PF00010">
    <property type="entry name" value="HLH"/>
    <property type="match status" value="1"/>
</dbReference>
<dbReference type="InterPro" id="IPR011598">
    <property type="entry name" value="bHLH_dom"/>
</dbReference>
<dbReference type="PROSITE" id="PS50888">
    <property type="entry name" value="BHLH"/>
    <property type="match status" value="1"/>
</dbReference>
<evidence type="ECO:0000259" key="6">
    <source>
        <dbReference type="PROSITE" id="PS50888"/>
    </source>
</evidence>
<dbReference type="InterPro" id="IPR045847">
    <property type="entry name" value="AIG1-like"/>
</dbReference>